<dbReference type="Proteomes" id="UP000694845">
    <property type="component" value="Unplaced"/>
</dbReference>
<dbReference type="KEGG" id="aplc:110980919"/>
<proteinExistence type="inferred from homology"/>
<dbReference type="SMART" id="SM01017">
    <property type="entry name" value="Arrestin_C"/>
    <property type="match status" value="1"/>
</dbReference>
<dbReference type="Pfam" id="PF02752">
    <property type="entry name" value="Arrestin_C"/>
    <property type="match status" value="1"/>
</dbReference>
<dbReference type="Gene3D" id="2.60.40.640">
    <property type="match status" value="2"/>
</dbReference>
<dbReference type="InterPro" id="IPR014752">
    <property type="entry name" value="Arrestin-like_C"/>
</dbReference>
<dbReference type="GeneID" id="110980919"/>
<dbReference type="InterPro" id="IPR014756">
    <property type="entry name" value="Ig_E-set"/>
</dbReference>
<gene>
    <name evidence="4 5" type="primary">LOC110980919</name>
</gene>
<dbReference type="PANTHER" id="PTHR11188:SF17">
    <property type="entry name" value="FI21816P1"/>
    <property type="match status" value="1"/>
</dbReference>
<dbReference type="InterPro" id="IPR050357">
    <property type="entry name" value="Arrestin_domain-protein"/>
</dbReference>
<dbReference type="InterPro" id="IPR011022">
    <property type="entry name" value="Arrestin_C-like"/>
</dbReference>
<sequence>MNEIAVRTHQGEYYAGDTVYGMIYLKVVTADFSDKIQLQISGIEQCDYTPVDGDDWSINHSNDCLRNPYTDKVMANPVEVLALKEPLPVGNYKFPFHYKLKPNLPSTTSISSPRGNWHGSVIYRVTALASNKLSDTQTFVCLGKRTNNAVKVAYLDEKIIKTCFCYDRGGLSLMAELDKLAYTIGETIQLSVNVNNKSSELAKSVKCWLKRTVWMYGCWMNKELAKEDPQSSLIYATYRGADRVRLQDEVSIDAEEIGFKNLGSVKPKENCEWTCSIHLSDSDGVLLPPSTTGNYLRVAYFIQVHVSVPRASDLIVTVPVSHVLPSRNSEWLEWRPEKWMENCQMLQRHDKLAVSRSILESPVYEGLL</sequence>
<protein>
    <submittedName>
        <fullName evidence="4 5">Uncharacterized protein LOC110980919</fullName>
    </submittedName>
</protein>
<reference evidence="4 5" key="1">
    <citation type="submission" date="2025-04" db="UniProtKB">
        <authorList>
            <consortium name="RefSeq"/>
        </authorList>
    </citation>
    <scope>IDENTIFICATION</scope>
</reference>
<dbReference type="RefSeq" id="XP_022093685.1">
    <property type="nucleotide sequence ID" value="XM_022237993.1"/>
</dbReference>
<keyword evidence="3" id="KW-1185">Reference proteome</keyword>
<dbReference type="Pfam" id="PF00339">
    <property type="entry name" value="Arrestin_N"/>
    <property type="match status" value="1"/>
</dbReference>
<dbReference type="AlphaFoldDB" id="A0A8B7YMK3"/>
<dbReference type="GO" id="GO:0005737">
    <property type="term" value="C:cytoplasm"/>
    <property type="evidence" value="ECO:0007669"/>
    <property type="project" value="TreeGrafter"/>
</dbReference>
<evidence type="ECO:0000313" key="4">
    <source>
        <dbReference type="RefSeq" id="XP_022093685.1"/>
    </source>
</evidence>
<dbReference type="PANTHER" id="PTHR11188">
    <property type="entry name" value="ARRESTIN DOMAIN CONTAINING PROTEIN"/>
    <property type="match status" value="1"/>
</dbReference>
<dbReference type="InterPro" id="IPR011021">
    <property type="entry name" value="Arrestin-like_N"/>
</dbReference>
<dbReference type="RefSeq" id="XP_022093686.1">
    <property type="nucleotide sequence ID" value="XM_022237994.1"/>
</dbReference>
<evidence type="ECO:0000313" key="3">
    <source>
        <dbReference type="Proteomes" id="UP000694845"/>
    </source>
</evidence>
<evidence type="ECO:0000259" key="2">
    <source>
        <dbReference type="SMART" id="SM01017"/>
    </source>
</evidence>
<dbReference type="GO" id="GO:0015031">
    <property type="term" value="P:protein transport"/>
    <property type="evidence" value="ECO:0007669"/>
    <property type="project" value="TreeGrafter"/>
</dbReference>
<evidence type="ECO:0000313" key="5">
    <source>
        <dbReference type="RefSeq" id="XP_022093686.1"/>
    </source>
</evidence>
<accession>A0A8B7YMK3</accession>
<dbReference type="OrthoDB" id="7785529at2759"/>
<evidence type="ECO:0000256" key="1">
    <source>
        <dbReference type="ARBA" id="ARBA00005298"/>
    </source>
</evidence>
<organism evidence="3 4">
    <name type="scientific">Acanthaster planci</name>
    <name type="common">Crown-of-thorns starfish</name>
    <dbReference type="NCBI Taxonomy" id="133434"/>
    <lineage>
        <taxon>Eukaryota</taxon>
        <taxon>Metazoa</taxon>
        <taxon>Echinodermata</taxon>
        <taxon>Eleutherozoa</taxon>
        <taxon>Asterozoa</taxon>
        <taxon>Asteroidea</taxon>
        <taxon>Valvatacea</taxon>
        <taxon>Valvatida</taxon>
        <taxon>Acanthasteridae</taxon>
        <taxon>Acanthaster</taxon>
    </lineage>
</organism>
<dbReference type="SUPFAM" id="SSF81296">
    <property type="entry name" value="E set domains"/>
    <property type="match status" value="1"/>
</dbReference>
<name>A0A8B7YMK3_ACAPL</name>
<dbReference type="OMA" id="EWLEWRP"/>
<comment type="similarity">
    <text evidence="1">Belongs to the arrestin family.</text>
</comment>
<feature type="domain" description="Arrestin C-terminal-like" evidence="2">
    <location>
        <begin position="167"/>
        <end position="328"/>
    </location>
</feature>